<dbReference type="GO" id="GO:0046872">
    <property type="term" value="F:metal ion binding"/>
    <property type="evidence" value="ECO:0007669"/>
    <property type="project" value="InterPro"/>
</dbReference>
<gene>
    <name evidence="4" type="primary">hpf_2</name>
    <name evidence="4" type="ORF">KBTEX_01825</name>
</gene>
<sequence>MLRRQLARCVLVLAAVLAWPAAAPAAEAPMQVYTSVIPVKTLVEAVGGDRVAVTALVQPGQSPATFDPGPRTLASLEGTEVYFRVGVPFERSWMARLRAAAPRMSVADLRDDVKLRAIGAHAHEHSDEANAADDLAGLSPDVAKVVDAMGEGRVPREVADPHLWTSPANAVPMVKRIRDALTREDPAHRAEYEQRAADYIERLNALDKRIAERLAPLKGRRFVVFHPAWGYFADRYGLVQLAIEADGKSPGGSELDKLIEEIRGLDVSAVFVQDQFSQRSARTIADALGIKVVSIDPLAADYIDNLDRVSQRIAEALQ</sequence>
<evidence type="ECO:0000256" key="2">
    <source>
        <dbReference type="ARBA" id="ARBA00022448"/>
    </source>
</evidence>
<dbReference type="AlphaFoldDB" id="A0A5B8RDH6"/>
<accession>A0A5B8RDH6</accession>
<dbReference type="PANTHER" id="PTHR42953:SF3">
    <property type="entry name" value="HIGH-AFFINITY ZINC UPTAKE SYSTEM PROTEIN ZNUA"/>
    <property type="match status" value="1"/>
</dbReference>
<dbReference type="PANTHER" id="PTHR42953">
    <property type="entry name" value="HIGH-AFFINITY ZINC UPTAKE SYSTEM PROTEIN ZNUA-RELATED"/>
    <property type="match status" value="1"/>
</dbReference>
<dbReference type="InterPro" id="IPR050492">
    <property type="entry name" value="Bact_metal-bind_prot9"/>
</dbReference>
<protein>
    <submittedName>
        <fullName evidence="4">Putative metal ABC transporter substrate-binding protein Hpf</fullName>
    </submittedName>
</protein>
<organism evidence="4">
    <name type="scientific">uncultured organism</name>
    <dbReference type="NCBI Taxonomy" id="155900"/>
    <lineage>
        <taxon>unclassified sequences</taxon>
        <taxon>environmental samples</taxon>
    </lineage>
</organism>
<dbReference type="SUPFAM" id="SSF53807">
    <property type="entry name" value="Helical backbone' metal receptor"/>
    <property type="match status" value="1"/>
</dbReference>
<comment type="similarity">
    <text evidence="1">Belongs to the bacterial solute-binding protein 9 family.</text>
</comment>
<keyword evidence="3" id="KW-0732">Signal</keyword>
<keyword evidence="2" id="KW-0813">Transport</keyword>
<reference evidence="4" key="1">
    <citation type="submission" date="2019-06" db="EMBL/GenBank/DDBJ databases">
        <authorList>
            <person name="Murdoch R.W."/>
            <person name="Fathepure B."/>
        </authorList>
    </citation>
    <scope>NUCLEOTIDE SEQUENCE</scope>
</reference>
<evidence type="ECO:0000256" key="3">
    <source>
        <dbReference type="ARBA" id="ARBA00022729"/>
    </source>
</evidence>
<proteinExistence type="inferred from homology"/>
<evidence type="ECO:0000313" key="4">
    <source>
        <dbReference type="EMBL" id="QEA05502.1"/>
    </source>
</evidence>
<dbReference type="EMBL" id="MN079103">
    <property type="protein sequence ID" value="QEA05502.1"/>
    <property type="molecule type" value="Genomic_DNA"/>
</dbReference>
<dbReference type="InterPro" id="IPR006127">
    <property type="entry name" value="ZnuA-like"/>
</dbReference>
<dbReference type="GO" id="GO:0030001">
    <property type="term" value="P:metal ion transport"/>
    <property type="evidence" value="ECO:0007669"/>
    <property type="project" value="InterPro"/>
</dbReference>
<evidence type="ECO:0000256" key="1">
    <source>
        <dbReference type="ARBA" id="ARBA00011028"/>
    </source>
</evidence>
<name>A0A5B8RDH6_9ZZZZ</name>
<dbReference type="Pfam" id="PF01297">
    <property type="entry name" value="ZnuA"/>
    <property type="match status" value="1"/>
</dbReference>
<dbReference type="Gene3D" id="3.40.50.1980">
    <property type="entry name" value="Nitrogenase molybdenum iron protein domain"/>
    <property type="match status" value="2"/>
</dbReference>